<accession>A0A427AAZ6</accession>
<feature type="compositionally biased region" description="Polar residues" evidence="1">
    <location>
        <begin position="499"/>
        <end position="527"/>
    </location>
</feature>
<feature type="region of interest" description="Disordered" evidence="1">
    <location>
        <begin position="499"/>
        <end position="578"/>
    </location>
</feature>
<comment type="caution">
    <text evidence="2">The sequence shown here is derived from an EMBL/GenBank/DDBJ whole genome shotgun (WGS) entry which is preliminary data.</text>
</comment>
<dbReference type="PANTHER" id="PTHR10378">
    <property type="entry name" value="LIM DOMAIN-BINDING PROTEIN"/>
    <property type="match status" value="1"/>
</dbReference>
<feature type="compositionally biased region" description="Polar residues" evidence="1">
    <location>
        <begin position="247"/>
        <end position="259"/>
    </location>
</feature>
<evidence type="ECO:0000313" key="2">
    <source>
        <dbReference type="EMBL" id="RRT73407.1"/>
    </source>
</evidence>
<dbReference type="EMBL" id="AMZH03003105">
    <property type="protein sequence ID" value="RRT73407.1"/>
    <property type="molecule type" value="Genomic_DNA"/>
</dbReference>
<evidence type="ECO:0000313" key="3">
    <source>
        <dbReference type="Proteomes" id="UP000287651"/>
    </source>
</evidence>
<dbReference type="Proteomes" id="UP000287651">
    <property type="component" value="Unassembled WGS sequence"/>
</dbReference>
<feature type="compositionally biased region" description="Low complexity" evidence="1">
    <location>
        <begin position="260"/>
        <end position="280"/>
    </location>
</feature>
<feature type="non-terminal residue" evidence="2">
    <location>
        <position position="1"/>
    </location>
</feature>
<feature type="compositionally biased region" description="Polar residues" evidence="1">
    <location>
        <begin position="413"/>
        <end position="422"/>
    </location>
</feature>
<dbReference type="InterPro" id="IPR029005">
    <property type="entry name" value="LIM-bd/SEUSS"/>
</dbReference>
<gene>
    <name evidence="2" type="ORF">B296_00033406</name>
</gene>
<feature type="region of interest" description="Disordered" evidence="1">
    <location>
        <begin position="405"/>
        <end position="459"/>
    </location>
</feature>
<feature type="compositionally biased region" description="Polar residues" evidence="1">
    <location>
        <begin position="182"/>
        <end position="197"/>
    </location>
</feature>
<reference evidence="2 3" key="1">
    <citation type="journal article" date="2014" name="Agronomy (Basel)">
        <title>A Draft Genome Sequence for Ensete ventricosum, the Drought-Tolerant Tree Against Hunger.</title>
        <authorList>
            <person name="Harrison J."/>
            <person name="Moore K.A."/>
            <person name="Paszkiewicz K."/>
            <person name="Jones T."/>
            <person name="Grant M."/>
            <person name="Ambacheew D."/>
            <person name="Muzemil S."/>
            <person name="Studholme D.J."/>
        </authorList>
    </citation>
    <scope>NUCLEOTIDE SEQUENCE [LARGE SCALE GENOMIC DNA]</scope>
</reference>
<feature type="region of interest" description="Disordered" evidence="1">
    <location>
        <begin position="224"/>
        <end position="287"/>
    </location>
</feature>
<name>A0A427AAZ6_ENSVE</name>
<feature type="compositionally biased region" description="Polar residues" evidence="1">
    <location>
        <begin position="535"/>
        <end position="547"/>
    </location>
</feature>
<protein>
    <submittedName>
        <fullName evidence="2">Uncharacterized protein</fullName>
    </submittedName>
</protein>
<organism evidence="2 3">
    <name type="scientific">Ensete ventricosum</name>
    <name type="common">Abyssinian banana</name>
    <name type="synonym">Musa ensete</name>
    <dbReference type="NCBI Taxonomy" id="4639"/>
    <lineage>
        <taxon>Eukaryota</taxon>
        <taxon>Viridiplantae</taxon>
        <taxon>Streptophyta</taxon>
        <taxon>Embryophyta</taxon>
        <taxon>Tracheophyta</taxon>
        <taxon>Spermatophyta</taxon>
        <taxon>Magnoliopsida</taxon>
        <taxon>Liliopsida</taxon>
        <taxon>Zingiberales</taxon>
        <taxon>Musaceae</taxon>
        <taxon>Ensete</taxon>
    </lineage>
</organism>
<feature type="compositionally biased region" description="Low complexity" evidence="1">
    <location>
        <begin position="548"/>
        <end position="557"/>
    </location>
</feature>
<proteinExistence type="predicted"/>
<feature type="compositionally biased region" description="Polar residues" evidence="1">
    <location>
        <begin position="153"/>
        <end position="167"/>
    </location>
</feature>
<sequence>EEEEEKRGESKREDVKGLIKSTKRLTSARARVDLLSLSPAEEATEIEVEQSLIVFKANPKSITGCGAVETQEEVRKRWRFGFSSGLSTSILPGEDSNAVSPSRLFFLASFFLWILEKFGSFGSTRRDPRWEKQRGARFGPEFSGTGVECPRCRSSSNPIGGSQSVNPSLLRSNSGLLGGSQPGSIPSQTPFSSLVSPRTQFNGNSLLGNISNVSALNNSFGNGGTVSGPSMPMDLQQRGGLGGAVDTVSSEPNPLSAFTSSSGQSQGQQQQCFQNPSGSQLGPDQPQSQIDAVQNFQQQFSVPQSQQQQLLLRGGFGNVGHMGPVKLEPQMGPVKLEPQIGRSNQIGPSQQLQMLRGTGAVKMEPQQMCGTARYATINLDVVLISEVVNSMKDLIDYSKQTEAGPIDCLSNFPRRTSTSSGLQAEQARQPDQQQPITQNSNHNDQGSAHAPSVPLSAGSNNVVGVDNSLNAASSTSASTIIGILHQNSTNIRQENQMNIVNSPFGGNNVQIPSASSSNSLAPTQSNPPLKPASGDNPTPTSHNATYVSSTNSSASLSTMQQPVARLHETDPSDSQSSVQKILQELMSSQLNGVSSLGNETKMISGVTPALNGGNCLVGNGISNDSAISGTGFTGLGGIGLSGAASGMRAAMTNNAMAMNGRIGMNHLSQDPTAMNRQQQDIGNRLLDRLGAVTNFNNLQFDWKSSP</sequence>
<dbReference type="AlphaFoldDB" id="A0A427AAZ6"/>
<evidence type="ECO:0000256" key="1">
    <source>
        <dbReference type="SAM" id="MobiDB-lite"/>
    </source>
</evidence>
<feature type="region of interest" description="Disordered" evidence="1">
    <location>
        <begin position="145"/>
        <end position="197"/>
    </location>
</feature>
<feature type="compositionally biased region" description="Low complexity" evidence="1">
    <location>
        <begin position="423"/>
        <end position="438"/>
    </location>
</feature>